<accession>A0A369CJH4</accession>
<dbReference type="InterPro" id="IPR001977">
    <property type="entry name" value="Depp_CoAkinase"/>
</dbReference>
<evidence type="ECO:0000256" key="6">
    <source>
        <dbReference type="NCBIfam" id="TIGR00152"/>
    </source>
</evidence>
<dbReference type="GO" id="GO:0005737">
    <property type="term" value="C:cytoplasm"/>
    <property type="evidence" value="ECO:0007669"/>
    <property type="project" value="UniProtKB-SubCell"/>
</dbReference>
<dbReference type="InterPro" id="IPR027417">
    <property type="entry name" value="P-loop_NTPase"/>
</dbReference>
<dbReference type="GO" id="GO:0005524">
    <property type="term" value="F:ATP binding"/>
    <property type="evidence" value="ECO:0007669"/>
    <property type="project" value="UniProtKB-UniRule"/>
</dbReference>
<dbReference type="Pfam" id="PF01121">
    <property type="entry name" value="CoaE"/>
    <property type="match status" value="1"/>
</dbReference>
<evidence type="ECO:0000256" key="3">
    <source>
        <dbReference type="ARBA" id="ARBA00022840"/>
    </source>
</evidence>
<evidence type="ECO:0000256" key="4">
    <source>
        <dbReference type="ARBA" id="ARBA00022993"/>
    </source>
</evidence>
<keyword evidence="5" id="KW-0963">Cytoplasm</keyword>
<dbReference type="HAMAP" id="MF_00376">
    <property type="entry name" value="Dephospho_CoA_kinase"/>
    <property type="match status" value="1"/>
</dbReference>
<comment type="similarity">
    <text evidence="1 5">Belongs to the CoaE family.</text>
</comment>
<dbReference type="CDD" id="cd02022">
    <property type="entry name" value="DPCK"/>
    <property type="match status" value="1"/>
</dbReference>
<dbReference type="AlphaFoldDB" id="A0A369CJH4"/>
<keyword evidence="5 7" id="KW-0418">Kinase</keyword>
<proteinExistence type="inferred from homology"/>
<keyword evidence="5" id="KW-0808">Transferase</keyword>
<dbReference type="EMBL" id="QPJY01000001">
    <property type="protein sequence ID" value="RCX33448.1"/>
    <property type="molecule type" value="Genomic_DNA"/>
</dbReference>
<comment type="pathway">
    <text evidence="5">Cofactor biosynthesis; coenzyme A biosynthesis; CoA from (R)-pantothenate: step 5/5.</text>
</comment>
<evidence type="ECO:0000256" key="2">
    <source>
        <dbReference type="ARBA" id="ARBA00022741"/>
    </source>
</evidence>
<keyword evidence="2 5" id="KW-0547">Nucleotide-binding</keyword>
<protein>
    <recommendedName>
        <fullName evidence="5 6">Dephospho-CoA kinase</fullName>
        <ecNumber evidence="5 6">2.7.1.24</ecNumber>
    </recommendedName>
    <alternativeName>
        <fullName evidence="5">Dephosphocoenzyme A kinase</fullName>
    </alternativeName>
</protein>
<evidence type="ECO:0000256" key="1">
    <source>
        <dbReference type="ARBA" id="ARBA00009018"/>
    </source>
</evidence>
<comment type="subcellular location">
    <subcellularLocation>
        <location evidence="5">Cytoplasm</location>
    </subcellularLocation>
</comment>
<dbReference type="EC" id="2.7.1.24" evidence="5 6"/>
<sequence>MQPVSTDKSNTPRTLVIGLTGGIGSGKSTVAEGFARLGVPVIDADLIAREVVEPGQPGLAAVARAFGAEIIGADGRLDRKRLRERVFAEPAERRRLEALLHPLIRAEMRRRIAACAAPYCLLVVPLLLEGGQSDLVQRILVVDVPEALQVERVRQRDGDTTERVRAILSAQLPRDERLARADDIIVNDRELTDLEADIRRLHRYYLELAANRRDRGD</sequence>
<gene>
    <name evidence="5" type="primary">coaE</name>
    <name evidence="7" type="ORF">DFQ59_101751</name>
</gene>
<dbReference type="Gene3D" id="3.40.50.300">
    <property type="entry name" value="P-loop containing nucleotide triphosphate hydrolases"/>
    <property type="match status" value="1"/>
</dbReference>
<comment type="catalytic activity">
    <reaction evidence="5">
        <text>3'-dephospho-CoA + ATP = ADP + CoA + H(+)</text>
        <dbReference type="Rhea" id="RHEA:18245"/>
        <dbReference type="ChEBI" id="CHEBI:15378"/>
        <dbReference type="ChEBI" id="CHEBI:30616"/>
        <dbReference type="ChEBI" id="CHEBI:57287"/>
        <dbReference type="ChEBI" id="CHEBI:57328"/>
        <dbReference type="ChEBI" id="CHEBI:456216"/>
        <dbReference type="EC" id="2.7.1.24"/>
    </reaction>
</comment>
<name>A0A369CJH4_9GAMM</name>
<dbReference type="PROSITE" id="PS51219">
    <property type="entry name" value="DPCK"/>
    <property type="match status" value="1"/>
</dbReference>
<dbReference type="OrthoDB" id="9812943at2"/>
<comment type="function">
    <text evidence="5">Catalyzes the phosphorylation of the 3'-hydroxyl group of dephosphocoenzyme A to form coenzyme A.</text>
</comment>
<keyword evidence="3 5" id="KW-0067">ATP-binding</keyword>
<keyword evidence="8" id="KW-1185">Reference proteome</keyword>
<dbReference type="Proteomes" id="UP000252707">
    <property type="component" value="Unassembled WGS sequence"/>
</dbReference>
<dbReference type="PANTHER" id="PTHR10695:SF46">
    <property type="entry name" value="BIFUNCTIONAL COENZYME A SYNTHASE-RELATED"/>
    <property type="match status" value="1"/>
</dbReference>
<dbReference type="NCBIfam" id="TIGR00152">
    <property type="entry name" value="dephospho-CoA kinase"/>
    <property type="match status" value="1"/>
</dbReference>
<dbReference type="GO" id="GO:0004140">
    <property type="term" value="F:dephospho-CoA kinase activity"/>
    <property type="evidence" value="ECO:0007669"/>
    <property type="project" value="UniProtKB-UniRule"/>
</dbReference>
<dbReference type="PANTHER" id="PTHR10695">
    <property type="entry name" value="DEPHOSPHO-COA KINASE-RELATED"/>
    <property type="match status" value="1"/>
</dbReference>
<keyword evidence="4 5" id="KW-0173">Coenzyme A biosynthesis</keyword>
<dbReference type="SUPFAM" id="SSF52540">
    <property type="entry name" value="P-loop containing nucleoside triphosphate hydrolases"/>
    <property type="match status" value="1"/>
</dbReference>
<organism evidence="7 8">
    <name type="scientific">Thioalbus denitrificans</name>
    <dbReference type="NCBI Taxonomy" id="547122"/>
    <lineage>
        <taxon>Bacteria</taxon>
        <taxon>Pseudomonadati</taxon>
        <taxon>Pseudomonadota</taxon>
        <taxon>Gammaproteobacteria</taxon>
        <taxon>Chromatiales</taxon>
        <taxon>Ectothiorhodospiraceae</taxon>
        <taxon>Thioalbus</taxon>
    </lineage>
</organism>
<reference evidence="7 8" key="1">
    <citation type="submission" date="2018-07" db="EMBL/GenBank/DDBJ databases">
        <title>Genomic Encyclopedia of Type Strains, Phase IV (KMG-IV): sequencing the most valuable type-strain genomes for metagenomic binning, comparative biology and taxonomic classification.</title>
        <authorList>
            <person name="Goeker M."/>
        </authorList>
    </citation>
    <scope>NUCLEOTIDE SEQUENCE [LARGE SCALE GENOMIC DNA]</scope>
    <source>
        <strain evidence="7 8">DSM 26407</strain>
    </source>
</reference>
<evidence type="ECO:0000256" key="5">
    <source>
        <dbReference type="HAMAP-Rule" id="MF_00376"/>
    </source>
</evidence>
<feature type="binding site" evidence="5">
    <location>
        <begin position="24"/>
        <end position="29"/>
    </location>
    <ligand>
        <name>ATP</name>
        <dbReference type="ChEBI" id="CHEBI:30616"/>
    </ligand>
</feature>
<evidence type="ECO:0000313" key="7">
    <source>
        <dbReference type="EMBL" id="RCX33448.1"/>
    </source>
</evidence>
<comment type="caution">
    <text evidence="7">The sequence shown here is derived from an EMBL/GenBank/DDBJ whole genome shotgun (WGS) entry which is preliminary data.</text>
</comment>
<dbReference type="GO" id="GO:0015937">
    <property type="term" value="P:coenzyme A biosynthetic process"/>
    <property type="evidence" value="ECO:0007669"/>
    <property type="project" value="UniProtKB-UniRule"/>
</dbReference>
<evidence type="ECO:0000313" key="8">
    <source>
        <dbReference type="Proteomes" id="UP000252707"/>
    </source>
</evidence>
<dbReference type="UniPathway" id="UPA00241">
    <property type="reaction ID" value="UER00356"/>
</dbReference>